<accession>A0AA40EZ32</accession>
<evidence type="ECO:0000313" key="2">
    <source>
        <dbReference type="EMBL" id="KAK0747984.1"/>
    </source>
</evidence>
<feature type="compositionally biased region" description="Low complexity" evidence="1">
    <location>
        <begin position="266"/>
        <end position="280"/>
    </location>
</feature>
<feature type="region of interest" description="Disordered" evidence="1">
    <location>
        <begin position="1"/>
        <end position="67"/>
    </location>
</feature>
<gene>
    <name evidence="2" type="ORF">B0T21DRAFT_406540</name>
</gene>
<dbReference type="AlphaFoldDB" id="A0AA40EZ32"/>
<reference evidence="2" key="1">
    <citation type="submission" date="2023-06" db="EMBL/GenBank/DDBJ databases">
        <title>Genome-scale phylogeny and comparative genomics of the fungal order Sordariales.</title>
        <authorList>
            <consortium name="Lawrence Berkeley National Laboratory"/>
            <person name="Hensen N."/>
            <person name="Bonometti L."/>
            <person name="Westerberg I."/>
            <person name="Brannstrom I.O."/>
            <person name="Guillou S."/>
            <person name="Cros-Aarteil S."/>
            <person name="Calhoun S."/>
            <person name="Haridas S."/>
            <person name="Kuo A."/>
            <person name="Mondo S."/>
            <person name="Pangilinan J."/>
            <person name="Riley R."/>
            <person name="Labutti K."/>
            <person name="Andreopoulos B."/>
            <person name="Lipzen A."/>
            <person name="Chen C."/>
            <person name="Yanf M."/>
            <person name="Daum C."/>
            <person name="Ng V."/>
            <person name="Clum A."/>
            <person name="Steindorff A."/>
            <person name="Ohm R."/>
            <person name="Martin F."/>
            <person name="Silar P."/>
            <person name="Natvig D."/>
            <person name="Lalanne C."/>
            <person name="Gautier V."/>
            <person name="Ament-Velasquez S.L."/>
            <person name="Kruys A."/>
            <person name="Hutchinson M.I."/>
            <person name="Powell A.J."/>
            <person name="Barry K."/>
            <person name="Miller A.N."/>
            <person name="Grigoriev I.V."/>
            <person name="Debuchy R."/>
            <person name="Gladieux P."/>
            <person name="Thoren M.H."/>
            <person name="Johannesson H."/>
        </authorList>
    </citation>
    <scope>NUCLEOTIDE SEQUENCE</scope>
    <source>
        <strain evidence="2">CBS 540.89</strain>
    </source>
</reference>
<dbReference type="EMBL" id="JAUKTV010000001">
    <property type="protein sequence ID" value="KAK0747984.1"/>
    <property type="molecule type" value="Genomic_DNA"/>
</dbReference>
<feature type="compositionally biased region" description="Polar residues" evidence="1">
    <location>
        <begin position="1"/>
        <end position="13"/>
    </location>
</feature>
<dbReference type="Proteomes" id="UP001172159">
    <property type="component" value="Unassembled WGS sequence"/>
</dbReference>
<evidence type="ECO:0000256" key="1">
    <source>
        <dbReference type="SAM" id="MobiDB-lite"/>
    </source>
</evidence>
<keyword evidence="3" id="KW-1185">Reference proteome</keyword>
<organism evidence="2 3">
    <name type="scientific">Apiosordaria backusii</name>
    <dbReference type="NCBI Taxonomy" id="314023"/>
    <lineage>
        <taxon>Eukaryota</taxon>
        <taxon>Fungi</taxon>
        <taxon>Dikarya</taxon>
        <taxon>Ascomycota</taxon>
        <taxon>Pezizomycotina</taxon>
        <taxon>Sordariomycetes</taxon>
        <taxon>Sordariomycetidae</taxon>
        <taxon>Sordariales</taxon>
        <taxon>Lasiosphaeriaceae</taxon>
        <taxon>Apiosordaria</taxon>
    </lineage>
</organism>
<sequence length="325" mass="35780">MKSSTGLYPTPHTSCYGDPMPSQQPLNRTQSTYTTLPDQRPFGSGLSSQPFGTFNPDVPLPSIERDDEPDFSGLSIHGFANSWVGRWGTALPDPDVPLPSIELDEELEPQTFSGLSIHGFASSNSYPSWTGRWVPMLEPQPPQPCAAPLFPSKLTEDHGRKRRRFTPTPFPRKDPRTGYIAPVLFRGREDINEDQVMALLEFSPLDSNDEDDFYEWMKLVVGINPGDCESCSDSTSVGSSISRSPSPAAEQDPEVKQDLDDRESWSDGTSVGSSVSRSPSHTPEQDLDDRESWSDGTSVGSSISRSRSPSPEQDPGIKIEAQEEE</sequence>
<protein>
    <submittedName>
        <fullName evidence="2">Uncharacterized protein</fullName>
    </submittedName>
</protein>
<evidence type="ECO:0000313" key="3">
    <source>
        <dbReference type="Proteomes" id="UP001172159"/>
    </source>
</evidence>
<proteinExistence type="predicted"/>
<feature type="compositionally biased region" description="Low complexity" evidence="1">
    <location>
        <begin position="231"/>
        <end position="246"/>
    </location>
</feature>
<name>A0AA40EZ32_9PEZI</name>
<feature type="compositionally biased region" description="Basic and acidic residues" evidence="1">
    <location>
        <begin position="315"/>
        <end position="325"/>
    </location>
</feature>
<feature type="compositionally biased region" description="Low complexity" evidence="1">
    <location>
        <begin position="294"/>
        <end position="311"/>
    </location>
</feature>
<feature type="compositionally biased region" description="Basic and acidic residues" evidence="1">
    <location>
        <begin position="253"/>
        <end position="265"/>
    </location>
</feature>
<feature type="compositionally biased region" description="Polar residues" evidence="1">
    <location>
        <begin position="21"/>
        <end position="37"/>
    </location>
</feature>
<feature type="region of interest" description="Disordered" evidence="1">
    <location>
        <begin position="229"/>
        <end position="325"/>
    </location>
</feature>
<comment type="caution">
    <text evidence="2">The sequence shown here is derived from an EMBL/GenBank/DDBJ whole genome shotgun (WGS) entry which is preliminary data.</text>
</comment>